<dbReference type="PANTHER" id="PTHR33990">
    <property type="entry name" value="PROTEIN YJDN-RELATED"/>
    <property type="match status" value="1"/>
</dbReference>
<dbReference type="InterPro" id="IPR009725">
    <property type="entry name" value="3_dmu_93_MTrfase"/>
</dbReference>
<name>A0AAD5WVU7_9PEZI</name>
<reference evidence="2" key="1">
    <citation type="submission" date="2022-07" db="EMBL/GenBank/DDBJ databases">
        <title>Draft genome sequence of Zalerion maritima ATCC 34329, a (micro)plastics degrading marine fungus.</title>
        <authorList>
            <person name="Paco A."/>
            <person name="Goncalves M.F.M."/>
            <person name="Rocha-Santos T.A.P."/>
            <person name="Alves A."/>
        </authorList>
    </citation>
    <scope>NUCLEOTIDE SEQUENCE</scope>
    <source>
        <strain evidence="2">ATCC 34329</strain>
    </source>
</reference>
<keyword evidence="3" id="KW-1185">Reference proteome</keyword>
<dbReference type="Pfam" id="PF06983">
    <property type="entry name" value="3-dmu-9_3-mt"/>
    <property type="match status" value="1"/>
</dbReference>
<comment type="caution">
    <text evidence="2">The sequence shown here is derived from an EMBL/GenBank/DDBJ whole genome shotgun (WGS) entry which is preliminary data.</text>
</comment>
<feature type="domain" description="PhnB-like" evidence="1">
    <location>
        <begin position="6"/>
        <end position="137"/>
    </location>
</feature>
<gene>
    <name evidence="2" type="ORF">MKZ38_007765</name>
</gene>
<evidence type="ECO:0000313" key="2">
    <source>
        <dbReference type="EMBL" id="KAJ2904566.1"/>
    </source>
</evidence>
<dbReference type="Proteomes" id="UP001201980">
    <property type="component" value="Unassembled WGS sequence"/>
</dbReference>
<dbReference type="PIRSF" id="PIRSF021700">
    <property type="entry name" value="3_dmu_93_MTrfase"/>
    <property type="match status" value="1"/>
</dbReference>
<dbReference type="AlphaFoldDB" id="A0AAD5WVU7"/>
<dbReference type="PANTHER" id="PTHR33990:SF2">
    <property type="entry name" value="PHNB-LIKE DOMAIN-CONTAINING PROTEIN"/>
    <property type="match status" value="1"/>
</dbReference>
<dbReference type="CDD" id="cd06588">
    <property type="entry name" value="PhnB_like"/>
    <property type="match status" value="1"/>
</dbReference>
<proteinExistence type="predicted"/>
<accession>A0AAD5WVU7</accession>
<dbReference type="InterPro" id="IPR028973">
    <property type="entry name" value="PhnB-like"/>
</dbReference>
<evidence type="ECO:0000313" key="3">
    <source>
        <dbReference type="Proteomes" id="UP001201980"/>
    </source>
</evidence>
<dbReference type="Gene3D" id="3.10.180.10">
    <property type="entry name" value="2,3-Dihydroxybiphenyl 1,2-Dioxygenase, domain 1"/>
    <property type="match status" value="1"/>
</dbReference>
<sequence>MSLSPITTSLWFSNGEAVEAANFWMTIFDTAPPSPSGEPHPKCELTHMHYYTENNAVCGQTPGEVMLVAFTLRGQRFVALNGGPQFDLSTGGISFQIDCDTQEQVDHFWDKLREGGPEANQVCGWLKDKYGVVWQVVPHDLKKWLIEEKGSKVVKMMQGMKKLEIKPLRKAFEEE</sequence>
<organism evidence="2 3">
    <name type="scientific">Zalerion maritima</name>
    <dbReference type="NCBI Taxonomy" id="339359"/>
    <lineage>
        <taxon>Eukaryota</taxon>
        <taxon>Fungi</taxon>
        <taxon>Dikarya</taxon>
        <taxon>Ascomycota</taxon>
        <taxon>Pezizomycotina</taxon>
        <taxon>Sordariomycetes</taxon>
        <taxon>Lulworthiomycetidae</taxon>
        <taxon>Lulworthiales</taxon>
        <taxon>Lulworthiaceae</taxon>
        <taxon>Zalerion</taxon>
    </lineage>
</organism>
<dbReference type="EMBL" id="JAKWBI020000050">
    <property type="protein sequence ID" value="KAJ2904566.1"/>
    <property type="molecule type" value="Genomic_DNA"/>
</dbReference>
<dbReference type="SUPFAM" id="SSF54593">
    <property type="entry name" value="Glyoxalase/Bleomycin resistance protein/Dihydroxybiphenyl dioxygenase"/>
    <property type="match status" value="1"/>
</dbReference>
<evidence type="ECO:0000259" key="1">
    <source>
        <dbReference type="Pfam" id="PF06983"/>
    </source>
</evidence>
<protein>
    <recommendedName>
        <fullName evidence="1">PhnB-like domain-containing protein</fullName>
    </recommendedName>
</protein>
<dbReference type="InterPro" id="IPR029068">
    <property type="entry name" value="Glyas_Bleomycin-R_OHBP_Dase"/>
</dbReference>